<evidence type="ECO:0000256" key="8">
    <source>
        <dbReference type="RuleBase" id="RU004020"/>
    </source>
</evidence>
<feature type="domain" description="HSF-type DNA-binding" evidence="9">
    <location>
        <begin position="51"/>
        <end position="75"/>
    </location>
</feature>
<evidence type="ECO:0000256" key="2">
    <source>
        <dbReference type="ARBA" id="ARBA00006403"/>
    </source>
</evidence>
<reference evidence="10" key="3">
    <citation type="submission" date="2025-09" db="UniProtKB">
        <authorList>
            <consortium name="Ensembl"/>
        </authorList>
    </citation>
    <scope>IDENTIFICATION</scope>
</reference>
<dbReference type="PANTHER" id="PTHR10015">
    <property type="entry name" value="HEAT SHOCK TRANSCRIPTION FACTOR"/>
    <property type="match status" value="1"/>
</dbReference>
<evidence type="ECO:0000256" key="6">
    <source>
        <dbReference type="ARBA" id="ARBA00023163"/>
    </source>
</evidence>
<protein>
    <submittedName>
        <fullName evidence="10">Heat shock factor protein 3-like</fullName>
    </submittedName>
</protein>
<evidence type="ECO:0000256" key="4">
    <source>
        <dbReference type="ARBA" id="ARBA00023016"/>
    </source>
</evidence>
<gene>
    <name evidence="10" type="primary">LOC101978234</name>
</gene>
<dbReference type="GO" id="GO:0043565">
    <property type="term" value="F:sequence-specific DNA binding"/>
    <property type="evidence" value="ECO:0007669"/>
    <property type="project" value="InterPro"/>
</dbReference>
<dbReference type="Gene3D" id="1.10.10.10">
    <property type="entry name" value="Winged helix-like DNA-binding domain superfamily/Winged helix DNA-binding domain"/>
    <property type="match status" value="1"/>
</dbReference>
<evidence type="ECO:0000256" key="7">
    <source>
        <dbReference type="ARBA" id="ARBA00023242"/>
    </source>
</evidence>
<keyword evidence="7" id="KW-0539">Nucleus</keyword>
<dbReference type="GO" id="GO:0003700">
    <property type="term" value="F:DNA-binding transcription factor activity"/>
    <property type="evidence" value="ECO:0007669"/>
    <property type="project" value="InterPro"/>
</dbReference>
<dbReference type="EMBL" id="AGTP01081977">
    <property type="status" value="NOT_ANNOTATED_CDS"/>
    <property type="molecule type" value="Genomic_DNA"/>
</dbReference>
<dbReference type="GeneTree" id="ENSGT00940000163549"/>
<evidence type="ECO:0000256" key="3">
    <source>
        <dbReference type="ARBA" id="ARBA00023015"/>
    </source>
</evidence>
<reference evidence="11" key="1">
    <citation type="submission" date="2011-11" db="EMBL/GenBank/DDBJ databases">
        <title>The Draft Genome of Spermophilus tridecemlineatus.</title>
        <authorList>
            <consortium name="The Broad Institute Genome Assembly &amp; Analysis Group"/>
            <consortium name="Computational R&amp;D Group"/>
            <consortium name="and Sequencing Platform"/>
            <person name="Di Palma F."/>
            <person name="Alfoldi J."/>
            <person name="Johnson J."/>
            <person name="Berlin A."/>
            <person name="Gnerre S."/>
            <person name="Jaffe D."/>
            <person name="MacCallum I."/>
            <person name="Young S."/>
            <person name="Walker B.J."/>
            <person name="Lindblad-Toh K."/>
        </authorList>
    </citation>
    <scope>NUCLEOTIDE SEQUENCE [LARGE SCALE GENOMIC DNA]</scope>
</reference>
<evidence type="ECO:0000313" key="10">
    <source>
        <dbReference type="Ensembl" id="ENSSTOP00000018767.2"/>
    </source>
</evidence>
<dbReference type="FunFam" id="1.10.10.10:FF:000027">
    <property type="entry name" value="Heat shock transcription factor 1"/>
    <property type="match status" value="1"/>
</dbReference>
<organism evidence="10 11">
    <name type="scientific">Ictidomys tridecemlineatus</name>
    <name type="common">Thirteen-lined ground squirrel</name>
    <name type="synonym">Spermophilus tridecemlineatus</name>
    <dbReference type="NCBI Taxonomy" id="43179"/>
    <lineage>
        <taxon>Eukaryota</taxon>
        <taxon>Metazoa</taxon>
        <taxon>Chordata</taxon>
        <taxon>Craniata</taxon>
        <taxon>Vertebrata</taxon>
        <taxon>Euteleostomi</taxon>
        <taxon>Mammalia</taxon>
        <taxon>Eutheria</taxon>
        <taxon>Euarchontoglires</taxon>
        <taxon>Glires</taxon>
        <taxon>Rodentia</taxon>
        <taxon>Sciuromorpha</taxon>
        <taxon>Sciuridae</taxon>
        <taxon>Xerinae</taxon>
        <taxon>Marmotini</taxon>
        <taxon>Ictidomys</taxon>
    </lineage>
</organism>
<dbReference type="PRINTS" id="PR00056">
    <property type="entry name" value="HSFDOMAIN"/>
</dbReference>
<keyword evidence="3" id="KW-0805">Transcription regulation</keyword>
<dbReference type="Proteomes" id="UP000005215">
    <property type="component" value="Unassembled WGS sequence"/>
</dbReference>
<dbReference type="GO" id="GO:0005634">
    <property type="term" value="C:nucleus"/>
    <property type="evidence" value="ECO:0007669"/>
    <property type="project" value="UniProtKB-SubCell"/>
</dbReference>
<dbReference type="FunCoup" id="I3N321">
    <property type="interactions" value="11"/>
</dbReference>
<keyword evidence="6" id="KW-0804">Transcription</keyword>
<keyword evidence="11" id="KW-1185">Reference proteome</keyword>
<dbReference type="Ensembl" id="ENSSTOT00000021711.2">
    <property type="protein sequence ID" value="ENSSTOP00000018767.2"/>
    <property type="gene ID" value="ENSSTOG00000021693.2"/>
</dbReference>
<dbReference type="HOGENOM" id="CLU_038829_3_0_1"/>
<dbReference type="EMBL" id="AGTP01081978">
    <property type="status" value="NOT_ANNOTATED_CDS"/>
    <property type="molecule type" value="Genomic_DNA"/>
</dbReference>
<proteinExistence type="inferred from homology"/>
<keyword evidence="5" id="KW-0238">DNA-binding</keyword>
<dbReference type="SMART" id="SM00415">
    <property type="entry name" value="HSF"/>
    <property type="match status" value="1"/>
</dbReference>
<dbReference type="AlphaFoldDB" id="I3N321"/>
<evidence type="ECO:0000259" key="9">
    <source>
        <dbReference type="PROSITE" id="PS00434"/>
    </source>
</evidence>
<evidence type="ECO:0000313" key="11">
    <source>
        <dbReference type="Proteomes" id="UP000005215"/>
    </source>
</evidence>
<dbReference type="InterPro" id="IPR000232">
    <property type="entry name" value="HSF_DNA-bd"/>
</dbReference>
<dbReference type="PANTHER" id="PTHR10015:SF454">
    <property type="entry name" value="HEAT SHOCK FACTOR PROTEIN 3"/>
    <property type="match status" value="1"/>
</dbReference>
<keyword evidence="4" id="KW-0346">Stress response</keyword>
<dbReference type="STRING" id="43179.ENSSTOP00000018767"/>
<dbReference type="PROSITE" id="PS00434">
    <property type="entry name" value="HSF_DOMAIN"/>
    <property type="match status" value="1"/>
</dbReference>
<dbReference type="InParanoid" id="I3N321"/>
<evidence type="ECO:0000256" key="5">
    <source>
        <dbReference type="ARBA" id="ARBA00023125"/>
    </source>
</evidence>
<comment type="similarity">
    <text evidence="2 8">Belongs to the HSF family.</text>
</comment>
<name>I3N321_ICTTR</name>
<sequence length="510" mass="58417">MEEASNATVPGFLIKLWTLVDDTNLDDVIRWSENGHSFLVVNEQNFAKNILPKYFKHNNISSFIRQLNLYGFRKVLAMENGKVLQGKTLTMEFQHPFFKKGGSSLLENIKRKVPTMKIENVKTYPRELQRIMSEVQDMTDKQSSMDAKFAELKKKYATLWLEVTELRQNYCKQQQLLTQILQFMLNLIGENYMVNTDRKRSFPLKSGASASKCAHQYFHIPEEKKKEAMQILQNGYTLIEEKYKNLLDSIIPTLKDESKTLVSCMDQAIGDDGEDLKMSIQDIPINENSSDVDMYSSIPDFQELMTEDYLGEETDNISLEFMSSPSEDNYSIFTEDKSDSQFNTIMNRDEMYMQGIEGNLVEIKSLQSRKKVNCDAGHVNETLDLMNSEEGERNLLEANGRKEQHVAEYKKYALLSLLEEVPKNDFGERLQNSNDLLLDDLKNPSLVLSDFNDHDCIALNVSSPGNVNTIENSAPHLYVETNGESMLFPLVFLSPVTNFDDESNKLVSST</sequence>
<dbReference type="eggNOG" id="KOG0627">
    <property type="taxonomic scope" value="Eukaryota"/>
</dbReference>
<accession>I3N321</accession>
<reference evidence="10" key="2">
    <citation type="submission" date="2025-08" db="UniProtKB">
        <authorList>
            <consortium name="Ensembl"/>
        </authorList>
    </citation>
    <scope>IDENTIFICATION</scope>
</reference>
<dbReference type="InterPro" id="IPR036388">
    <property type="entry name" value="WH-like_DNA-bd_sf"/>
</dbReference>
<dbReference type="InterPro" id="IPR036390">
    <property type="entry name" value="WH_DNA-bd_sf"/>
</dbReference>
<comment type="subcellular location">
    <subcellularLocation>
        <location evidence="1">Nucleus</location>
    </subcellularLocation>
</comment>
<evidence type="ECO:0000256" key="1">
    <source>
        <dbReference type="ARBA" id="ARBA00004123"/>
    </source>
</evidence>
<dbReference type="SUPFAM" id="SSF46785">
    <property type="entry name" value="Winged helix' DNA-binding domain"/>
    <property type="match status" value="1"/>
</dbReference>
<dbReference type="Pfam" id="PF00447">
    <property type="entry name" value="HSF_DNA-bind"/>
    <property type="match status" value="1"/>
</dbReference>